<dbReference type="PANTHER" id="PTHR11461:SF211">
    <property type="entry name" value="GH10112P-RELATED"/>
    <property type="match status" value="1"/>
</dbReference>
<comment type="similarity">
    <text evidence="1 2">Belongs to the serpin family.</text>
</comment>
<organism evidence="4 5">
    <name type="scientific">Gonium pectorale</name>
    <name type="common">Green alga</name>
    <dbReference type="NCBI Taxonomy" id="33097"/>
    <lineage>
        <taxon>Eukaryota</taxon>
        <taxon>Viridiplantae</taxon>
        <taxon>Chlorophyta</taxon>
        <taxon>core chlorophytes</taxon>
        <taxon>Chlorophyceae</taxon>
        <taxon>CS clade</taxon>
        <taxon>Chlamydomonadales</taxon>
        <taxon>Volvocaceae</taxon>
        <taxon>Gonium</taxon>
    </lineage>
</organism>
<evidence type="ECO:0000256" key="1">
    <source>
        <dbReference type="ARBA" id="ARBA00009500"/>
    </source>
</evidence>
<dbReference type="Gene3D" id="3.30.497.10">
    <property type="entry name" value="Antithrombin, subunit I, domain 2"/>
    <property type="match status" value="1"/>
</dbReference>
<comment type="caution">
    <text evidence="4">The sequence shown here is derived from an EMBL/GenBank/DDBJ whole genome shotgun (WGS) entry which is preliminary data.</text>
</comment>
<sequence>MAECSATPSPVATAIASAGYSLFLTALPLSGDDPQGCFLSPLSILYALSLALNGAGPGSSTHTELLRVVGGPSTGQQQQEAELNSELGRAMALLNQQCSTSAVDGPSSELILANSLWTAPGAQLKAAYVEQMRTLFTATASVASNGARDINSWVADVTRGMIQDLVQSDDFEVVLANAIYFKGLWEEAFKKTLTQPGDFTTASGAIKQVDMMKHEFKSAVGIRRRGTYDAVVLPYKGGAFSAVALLPVPGVTVAEALRDWAEAPQDYAPLGKLWVKLPKFKVTSQLSLKPVLKSLGVQAAFSPGADFSRMAERGLFVSDAVHKAVVEVDEEGTVAAAATRIMLTRSAMPEPPRELVFDRPFAFIIRHNPTALPAFIGAVNDPSPA</sequence>
<dbReference type="InterPro" id="IPR042185">
    <property type="entry name" value="Serpin_sf_2"/>
</dbReference>
<dbReference type="InterPro" id="IPR023796">
    <property type="entry name" value="Serpin_dom"/>
</dbReference>
<feature type="domain" description="Serpin" evidence="3">
    <location>
        <begin position="20"/>
        <end position="382"/>
    </location>
</feature>
<proteinExistence type="inferred from homology"/>
<dbReference type="PANTHER" id="PTHR11461">
    <property type="entry name" value="SERINE PROTEASE INHIBITOR, SERPIN"/>
    <property type="match status" value="1"/>
</dbReference>
<dbReference type="EMBL" id="LSYV01000003">
    <property type="protein sequence ID" value="KXZ55632.1"/>
    <property type="molecule type" value="Genomic_DNA"/>
</dbReference>
<evidence type="ECO:0000259" key="3">
    <source>
        <dbReference type="SMART" id="SM00093"/>
    </source>
</evidence>
<dbReference type="Proteomes" id="UP000075714">
    <property type="component" value="Unassembled WGS sequence"/>
</dbReference>
<dbReference type="GO" id="GO:0004867">
    <property type="term" value="F:serine-type endopeptidase inhibitor activity"/>
    <property type="evidence" value="ECO:0007669"/>
    <property type="project" value="InterPro"/>
</dbReference>
<gene>
    <name evidence="4" type="ORF">GPECTOR_2g1182</name>
</gene>
<dbReference type="InterPro" id="IPR000215">
    <property type="entry name" value="Serpin_fam"/>
</dbReference>
<dbReference type="AlphaFoldDB" id="A0A150H0X4"/>
<keyword evidence="5" id="KW-1185">Reference proteome</keyword>
<protein>
    <recommendedName>
        <fullName evidence="3">Serpin domain-containing protein</fullName>
    </recommendedName>
</protein>
<dbReference type="SMART" id="SM00093">
    <property type="entry name" value="SERPIN"/>
    <property type="match status" value="1"/>
</dbReference>
<accession>A0A150H0X4</accession>
<dbReference type="CDD" id="cd00172">
    <property type="entry name" value="serpin"/>
    <property type="match status" value="1"/>
</dbReference>
<dbReference type="STRING" id="33097.A0A150H0X4"/>
<name>A0A150H0X4_GONPE</name>
<reference evidence="5" key="1">
    <citation type="journal article" date="2016" name="Nat. Commun.">
        <title>The Gonium pectorale genome demonstrates co-option of cell cycle regulation during the evolution of multicellularity.</title>
        <authorList>
            <person name="Hanschen E.R."/>
            <person name="Marriage T.N."/>
            <person name="Ferris P.J."/>
            <person name="Hamaji T."/>
            <person name="Toyoda A."/>
            <person name="Fujiyama A."/>
            <person name="Neme R."/>
            <person name="Noguchi H."/>
            <person name="Minakuchi Y."/>
            <person name="Suzuki M."/>
            <person name="Kawai-Toyooka H."/>
            <person name="Smith D.R."/>
            <person name="Sparks H."/>
            <person name="Anderson J."/>
            <person name="Bakaric R."/>
            <person name="Luria V."/>
            <person name="Karger A."/>
            <person name="Kirschner M.W."/>
            <person name="Durand P.M."/>
            <person name="Michod R.E."/>
            <person name="Nozaki H."/>
            <person name="Olson B.J."/>
        </authorList>
    </citation>
    <scope>NUCLEOTIDE SEQUENCE [LARGE SCALE GENOMIC DNA]</scope>
    <source>
        <strain evidence="5">NIES-2863</strain>
    </source>
</reference>
<dbReference type="InterPro" id="IPR042178">
    <property type="entry name" value="Serpin_sf_1"/>
</dbReference>
<dbReference type="GO" id="GO:0005615">
    <property type="term" value="C:extracellular space"/>
    <property type="evidence" value="ECO:0007669"/>
    <property type="project" value="InterPro"/>
</dbReference>
<dbReference type="SUPFAM" id="SSF56574">
    <property type="entry name" value="Serpins"/>
    <property type="match status" value="1"/>
</dbReference>
<dbReference type="Pfam" id="PF00079">
    <property type="entry name" value="Serpin"/>
    <property type="match status" value="1"/>
</dbReference>
<dbReference type="Gene3D" id="2.30.39.10">
    <property type="entry name" value="Alpha-1-antitrypsin, domain 1"/>
    <property type="match status" value="1"/>
</dbReference>
<evidence type="ECO:0000256" key="2">
    <source>
        <dbReference type="RuleBase" id="RU000411"/>
    </source>
</evidence>
<evidence type="ECO:0000313" key="4">
    <source>
        <dbReference type="EMBL" id="KXZ55632.1"/>
    </source>
</evidence>
<evidence type="ECO:0000313" key="5">
    <source>
        <dbReference type="Proteomes" id="UP000075714"/>
    </source>
</evidence>
<dbReference type="InterPro" id="IPR036186">
    <property type="entry name" value="Serpin_sf"/>
</dbReference>
<dbReference type="OrthoDB" id="1063785at2759"/>